<dbReference type="InterPro" id="IPR011041">
    <property type="entry name" value="Quinoprot_gluc/sorb_DH_b-prop"/>
</dbReference>
<proteinExistence type="predicted"/>
<dbReference type="Gene3D" id="2.120.10.30">
    <property type="entry name" value="TolB, C-terminal domain"/>
    <property type="match status" value="1"/>
</dbReference>
<evidence type="ECO:0000313" key="3">
    <source>
        <dbReference type="Proteomes" id="UP001461163"/>
    </source>
</evidence>
<dbReference type="Proteomes" id="UP001461163">
    <property type="component" value="Unassembled WGS sequence"/>
</dbReference>
<keyword evidence="3" id="KW-1185">Reference proteome</keyword>
<dbReference type="RefSeq" id="WP_202807751.1">
    <property type="nucleotide sequence ID" value="NZ_JBBMQS010000001.1"/>
</dbReference>
<dbReference type="PANTHER" id="PTHR33546:SF1">
    <property type="entry name" value="LARGE, MULTIFUNCTIONAL SECRETED PROTEIN"/>
    <property type="match status" value="1"/>
</dbReference>
<comment type="caution">
    <text evidence="2">The sequence shown here is derived from an EMBL/GenBank/DDBJ whole genome shotgun (WGS) entry which is preliminary data.</text>
</comment>
<dbReference type="EMBL" id="JBBMQS010000001">
    <property type="protein sequence ID" value="MEM5495862.1"/>
    <property type="molecule type" value="Genomic_DNA"/>
</dbReference>
<feature type="domain" description="Pyrroloquinoline quinone-dependent pyranose dehydrogenase beta-propeller" evidence="1">
    <location>
        <begin position="342"/>
        <end position="448"/>
    </location>
</feature>
<sequence>MFPLRTFFGPSLSNFKRFTPAIGSTALIVSLIGLSGCSESSKIDPAVTFGEEPTLVEPDSSLIPNVNIASAVGWPEGEKPTTPLDSIQVNRFATDLNHPRWLYTLPNGDVLVAESNKPQKDQDDSGIKDWIAGKIMAKAGAGTPSADRITLLRDADKDGVAETKTIFLQNLHSPFGMTLIGNTLYIANTDAVVSFPYQQGQTEITATATELVKLPGGELNHHWTKNLIANKEGTKLYASIGSNSNIAENGFEAEIGRAAIWEIDIATGEHRVFASGLRNPVGMTWVNDTLWTAVNERDELGNDLVPDYMTSVQENGFYGWPYSYYGQNIDTRVEQREPELVERAIKPDYALGAHTASLGLMYTRGGHALNDISEGMFIGQHGSWNREPKAGYKVIFVPFKDQQPAGKPIDILTGFLNQEDEAQGRPVGVEFDKSGNLLVADDVGNIIWRVSPSDSNVTHNLSSNE</sequence>
<dbReference type="PANTHER" id="PTHR33546">
    <property type="entry name" value="LARGE, MULTIFUNCTIONAL SECRETED PROTEIN-RELATED"/>
    <property type="match status" value="1"/>
</dbReference>
<dbReference type="InterPro" id="IPR011042">
    <property type="entry name" value="6-blade_b-propeller_TolB-like"/>
</dbReference>
<dbReference type="InterPro" id="IPR054539">
    <property type="entry name" value="Beta-prop_PDH"/>
</dbReference>
<dbReference type="SUPFAM" id="SSF50952">
    <property type="entry name" value="Soluble quinoprotein glucose dehydrogenase"/>
    <property type="match status" value="1"/>
</dbReference>
<evidence type="ECO:0000313" key="2">
    <source>
        <dbReference type="EMBL" id="MEM5495862.1"/>
    </source>
</evidence>
<evidence type="ECO:0000259" key="1">
    <source>
        <dbReference type="Pfam" id="PF22807"/>
    </source>
</evidence>
<name>A0ABU9SPR1_9ALTE</name>
<protein>
    <submittedName>
        <fullName evidence="2">Sorbosone dehydrogenase family protein</fullName>
    </submittedName>
</protein>
<feature type="domain" description="Pyrroloquinoline quinone-dependent pyranose dehydrogenase beta-propeller" evidence="1">
    <location>
        <begin position="157"/>
        <end position="302"/>
    </location>
</feature>
<gene>
    <name evidence="2" type="ORF">WNY77_00490</name>
</gene>
<reference evidence="2 3" key="1">
    <citation type="submission" date="2024-03" db="EMBL/GenBank/DDBJ databases">
        <title>Community enrichment and isolation of bacterial strains for fucoidan degradation.</title>
        <authorList>
            <person name="Sichert A."/>
        </authorList>
    </citation>
    <scope>NUCLEOTIDE SEQUENCE [LARGE SCALE GENOMIC DNA]</scope>
    <source>
        <strain evidence="2 3">AS12</strain>
    </source>
</reference>
<accession>A0ABU9SPR1</accession>
<organism evidence="2 3">
    <name type="scientific">Paraglaciecola mesophila</name>
    <dbReference type="NCBI Taxonomy" id="197222"/>
    <lineage>
        <taxon>Bacteria</taxon>
        <taxon>Pseudomonadati</taxon>
        <taxon>Pseudomonadota</taxon>
        <taxon>Gammaproteobacteria</taxon>
        <taxon>Alteromonadales</taxon>
        <taxon>Alteromonadaceae</taxon>
        <taxon>Paraglaciecola</taxon>
    </lineage>
</organism>
<dbReference type="Pfam" id="PF22807">
    <property type="entry name" value="TrAA12"/>
    <property type="match status" value="2"/>
</dbReference>